<organism evidence="2 3">
    <name type="scientific">[Candida] subhashii</name>
    <dbReference type="NCBI Taxonomy" id="561895"/>
    <lineage>
        <taxon>Eukaryota</taxon>
        <taxon>Fungi</taxon>
        <taxon>Dikarya</taxon>
        <taxon>Ascomycota</taxon>
        <taxon>Saccharomycotina</taxon>
        <taxon>Pichiomycetes</taxon>
        <taxon>Debaryomycetaceae</taxon>
        <taxon>Spathaspora</taxon>
    </lineage>
</organism>
<dbReference type="Pfam" id="PF10340">
    <property type="entry name" value="Say1_Mug180"/>
    <property type="match status" value="1"/>
</dbReference>
<evidence type="ECO:0000313" key="3">
    <source>
        <dbReference type="Proteomes" id="UP000694255"/>
    </source>
</evidence>
<protein>
    <recommendedName>
        <fullName evidence="4">Alpha/beta hydrolase fold-3 domain-containing protein</fullName>
    </recommendedName>
</protein>
<sequence>MPVKSKSTRSASKASTSYNSEDVPSSMVSLRGLYLIVRIPFKLLAFLVKYPFAGGINEKFRTNLIKSLKLYVCRLALAVPVRDSAVLSIMSSHFLLNKLLKVLYPQLTNLHSYGEKFDDHSYYIVDSPFRDPAIHPVIIYLHGGGYYFGTVPQQAESLLCIYHLLPVQKQRKLTVLHLDYKLASHGYPMTNQLHDLLQTYDKLVKEGNKNIILLGDSAGGHLSIVFMQYLRHHPNLHLPYPKHVILVSPWCKVVPDDHQNLPGGSYHDNHDRDMIQFPLFRELDRKDDLLGDADFGHIMVSPGNNSYDHSDWEKIPTLTEEGFGACVILGEHETFRDDILEWCKWALKCPFYDMNHYDSHGEFNPKRHEYINDEKAKIRVYMEPWGLHDSTFFFENHLISTLKSIHHHKAIDKIDNHEFFGITRIVKYLIDVI</sequence>
<dbReference type="Proteomes" id="UP000694255">
    <property type="component" value="Unassembled WGS sequence"/>
</dbReference>
<dbReference type="OrthoDB" id="2152029at2759"/>
<dbReference type="AlphaFoldDB" id="A0A8J5QQF6"/>
<evidence type="ECO:0000256" key="1">
    <source>
        <dbReference type="SAM" id="MobiDB-lite"/>
    </source>
</evidence>
<proteinExistence type="predicted"/>
<reference evidence="2 3" key="1">
    <citation type="journal article" date="2021" name="DNA Res.">
        <title>Genome analysis of Candida subhashii reveals its hybrid nature and dual mitochondrial genome conformations.</title>
        <authorList>
            <person name="Mixao V."/>
            <person name="Hegedusova E."/>
            <person name="Saus E."/>
            <person name="Pryszcz L.P."/>
            <person name="Cillingova A."/>
            <person name="Nosek J."/>
            <person name="Gabaldon T."/>
        </authorList>
    </citation>
    <scope>NUCLEOTIDE SEQUENCE [LARGE SCALE GENOMIC DNA]</scope>
    <source>
        <strain evidence="2 3">CBS 10753</strain>
    </source>
</reference>
<feature type="compositionally biased region" description="Low complexity" evidence="1">
    <location>
        <begin position="1"/>
        <end position="17"/>
    </location>
</feature>
<evidence type="ECO:0000313" key="2">
    <source>
        <dbReference type="EMBL" id="KAG7664811.1"/>
    </source>
</evidence>
<dbReference type="InterPro" id="IPR010424">
    <property type="entry name" value="EutQ"/>
</dbReference>
<dbReference type="RefSeq" id="XP_049265043.1">
    <property type="nucleotide sequence ID" value="XM_049405370.1"/>
</dbReference>
<dbReference type="InterPro" id="IPR019436">
    <property type="entry name" value="Say1-like"/>
</dbReference>
<name>A0A8J5QQF6_9ASCO</name>
<accession>A0A8J5QQF6</accession>
<dbReference type="GeneID" id="73468494"/>
<dbReference type="PANTHER" id="PTHR36169">
    <property type="entry name" value="ETHANOLAMINE UTILIZATION PROTEIN EUTQ"/>
    <property type="match status" value="1"/>
</dbReference>
<feature type="region of interest" description="Disordered" evidence="1">
    <location>
        <begin position="1"/>
        <end position="24"/>
    </location>
</feature>
<gene>
    <name evidence="2" type="ORF">J8A68_001693</name>
</gene>
<comment type="caution">
    <text evidence="2">The sequence shown here is derived from an EMBL/GenBank/DDBJ whole genome shotgun (WGS) entry which is preliminary data.</text>
</comment>
<dbReference type="EMBL" id="JAGSYN010000064">
    <property type="protein sequence ID" value="KAG7664811.1"/>
    <property type="molecule type" value="Genomic_DNA"/>
</dbReference>
<evidence type="ECO:0008006" key="4">
    <source>
        <dbReference type="Google" id="ProtNLM"/>
    </source>
</evidence>
<keyword evidence="3" id="KW-1185">Reference proteome</keyword>
<dbReference type="PANTHER" id="PTHR36169:SF1">
    <property type="entry name" value="ACETATE KINASE EUTQ"/>
    <property type="match status" value="1"/>
</dbReference>